<evidence type="ECO:0000313" key="1">
    <source>
        <dbReference type="EMBL" id="VDO82050.1"/>
    </source>
</evidence>
<dbReference type="Proteomes" id="UP000267606">
    <property type="component" value="Unassembled WGS sequence"/>
</dbReference>
<proteinExistence type="predicted"/>
<dbReference type="WBParaSite" id="OFLC_0001211501-mRNA-1">
    <property type="protein sequence ID" value="OFLC_0001211501-mRNA-1"/>
    <property type="gene ID" value="OFLC_0001211501"/>
</dbReference>
<organism evidence="3">
    <name type="scientific">Onchocerca flexuosa</name>
    <dbReference type="NCBI Taxonomy" id="387005"/>
    <lineage>
        <taxon>Eukaryota</taxon>
        <taxon>Metazoa</taxon>
        <taxon>Ecdysozoa</taxon>
        <taxon>Nematoda</taxon>
        <taxon>Chromadorea</taxon>
        <taxon>Rhabditida</taxon>
        <taxon>Spirurina</taxon>
        <taxon>Spiruromorpha</taxon>
        <taxon>Filarioidea</taxon>
        <taxon>Onchocercidae</taxon>
        <taxon>Onchocerca</taxon>
    </lineage>
</organism>
<evidence type="ECO:0000313" key="3">
    <source>
        <dbReference type="WBParaSite" id="OFLC_0001211501-mRNA-1"/>
    </source>
</evidence>
<dbReference type="EMBL" id="UZAJ01018380">
    <property type="protein sequence ID" value="VDO82050.1"/>
    <property type="molecule type" value="Genomic_DNA"/>
</dbReference>
<reference evidence="1 2" key="2">
    <citation type="submission" date="2018-11" db="EMBL/GenBank/DDBJ databases">
        <authorList>
            <consortium name="Pathogen Informatics"/>
        </authorList>
    </citation>
    <scope>NUCLEOTIDE SEQUENCE [LARGE SCALE GENOMIC DNA]</scope>
</reference>
<name>A0A183HXA3_9BILA</name>
<accession>A0A183HXA3</accession>
<evidence type="ECO:0000313" key="2">
    <source>
        <dbReference type="Proteomes" id="UP000267606"/>
    </source>
</evidence>
<keyword evidence="2" id="KW-1185">Reference proteome</keyword>
<dbReference type="AlphaFoldDB" id="A0A183HXA3"/>
<reference evidence="3" key="1">
    <citation type="submission" date="2016-06" db="UniProtKB">
        <authorList>
            <consortium name="WormBaseParasite"/>
        </authorList>
    </citation>
    <scope>IDENTIFICATION</scope>
</reference>
<gene>
    <name evidence="1" type="ORF">OFLC_LOCUS12115</name>
</gene>
<protein>
    <submittedName>
        <fullName evidence="1 3">Uncharacterized protein</fullName>
    </submittedName>
</protein>
<sequence length="30" mass="3492">MCFGNNIRILFQVVVAMFFKKIQGELPKYG</sequence>